<keyword evidence="3" id="KW-1185">Reference proteome</keyword>
<evidence type="ECO:0000256" key="1">
    <source>
        <dbReference type="SAM" id="Phobius"/>
    </source>
</evidence>
<feature type="transmembrane region" description="Helical" evidence="1">
    <location>
        <begin position="72"/>
        <end position="95"/>
    </location>
</feature>
<keyword evidence="1" id="KW-1133">Transmembrane helix</keyword>
<protein>
    <submittedName>
        <fullName evidence="2">Uncharacterized protein</fullName>
    </submittedName>
</protein>
<gene>
    <name evidence="2" type="ORF">GDO54_008056</name>
</gene>
<dbReference type="Proteomes" id="UP001181693">
    <property type="component" value="Unassembled WGS sequence"/>
</dbReference>
<accession>A0AAV3ADZ8</accession>
<evidence type="ECO:0000313" key="2">
    <source>
        <dbReference type="EMBL" id="DBA27581.1"/>
    </source>
</evidence>
<keyword evidence="1" id="KW-0472">Membrane</keyword>
<keyword evidence="1" id="KW-0812">Transmembrane</keyword>
<dbReference type="AlphaFoldDB" id="A0AAV3ADZ8"/>
<evidence type="ECO:0000313" key="3">
    <source>
        <dbReference type="Proteomes" id="UP001181693"/>
    </source>
</evidence>
<dbReference type="EMBL" id="DYDO01000003">
    <property type="protein sequence ID" value="DBA27581.1"/>
    <property type="molecule type" value="Genomic_DNA"/>
</dbReference>
<reference evidence="2" key="1">
    <citation type="thesis" date="2020" institute="ProQuest LLC" country="789 East Eisenhower Parkway, Ann Arbor, MI, USA">
        <title>Comparative Genomics and Chromosome Evolution.</title>
        <authorList>
            <person name="Mudd A.B."/>
        </authorList>
    </citation>
    <scope>NUCLEOTIDE SEQUENCE</scope>
    <source>
        <strain evidence="2">1538</strain>
        <tissue evidence="2">Blood</tissue>
    </source>
</reference>
<name>A0AAV3ADZ8_PYXAD</name>
<proteinExistence type="predicted"/>
<feature type="transmembrane region" description="Helical" evidence="1">
    <location>
        <begin position="39"/>
        <end position="60"/>
    </location>
</feature>
<comment type="caution">
    <text evidence="2">The sequence shown here is derived from an EMBL/GenBank/DDBJ whole genome shotgun (WGS) entry which is preliminary data.</text>
</comment>
<organism evidence="2 3">
    <name type="scientific">Pyxicephalus adspersus</name>
    <name type="common">African bullfrog</name>
    <dbReference type="NCBI Taxonomy" id="30357"/>
    <lineage>
        <taxon>Eukaryota</taxon>
        <taxon>Metazoa</taxon>
        <taxon>Chordata</taxon>
        <taxon>Craniata</taxon>
        <taxon>Vertebrata</taxon>
        <taxon>Euteleostomi</taxon>
        <taxon>Amphibia</taxon>
        <taxon>Batrachia</taxon>
        <taxon>Anura</taxon>
        <taxon>Neobatrachia</taxon>
        <taxon>Ranoidea</taxon>
        <taxon>Pyxicephalidae</taxon>
        <taxon>Pyxicephalinae</taxon>
        <taxon>Pyxicephalus</taxon>
    </lineage>
</organism>
<sequence length="99" mass="12046">MDWTWFYQWRGYFWALQHGQMGWTEPSNHGWTFFLDEPVLAMSLVYLTVLFVLLQVFLFFHFKPRFLGPIRCLFIGLCLLCHLHVVISFIFYIFLFGFH</sequence>